<reference evidence="2 3" key="1">
    <citation type="submission" date="2023-11" db="EMBL/GenBank/DDBJ databases">
        <title>Gilvimarinus fulvus sp. nov., isolated from the surface of Kelp.</title>
        <authorList>
            <person name="Sun Y.Y."/>
            <person name="Gong Y."/>
            <person name="Du Z.J."/>
        </authorList>
    </citation>
    <scope>NUCLEOTIDE SEQUENCE [LARGE SCALE GENOMIC DNA]</scope>
    <source>
        <strain evidence="2 3">SDUM040013</strain>
    </source>
</reference>
<organism evidence="2 3">
    <name type="scientific">Gilvimarinus gilvus</name>
    <dbReference type="NCBI Taxonomy" id="3058038"/>
    <lineage>
        <taxon>Bacteria</taxon>
        <taxon>Pseudomonadati</taxon>
        <taxon>Pseudomonadota</taxon>
        <taxon>Gammaproteobacteria</taxon>
        <taxon>Cellvibrionales</taxon>
        <taxon>Cellvibrionaceae</taxon>
        <taxon>Gilvimarinus</taxon>
    </lineage>
</organism>
<dbReference type="EMBL" id="JAXAFO010000008">
    <property type="protein sequence ID" value="MDX6848958.1"/>
    <property type="molecule type" value="Genomic_DNA"/>
</dbReference>
<accession>A0ABU4RZB6</accession>
<evidence type="ECO:0000256" key="1">
    <source>
        <dbReference type="SAM" id="SignalP"/>
    </source>
</evidence>
<feature type="signal peptide" evidence="1">
    <location>
        <begin position="1"/>
        <end position="21"/>
    </location>
</feature>
<dbReference type="Proteomes" id="UP001273505">
    <property type="component" value="Unassembled WGS sequence"/>
</dbReference>
<dbReference type="RefSeq" id="WP_302723451.1">
    <property type="nucleotide sequence ID" value="NZ_JAULRU010000617.1"/>
</dbReference>
<keyword evidence="1" id="KW-0732">Signal</keyword>
<comment type="caution">
    <text evidence="2">The sequence shown here is derived from an EMBL/GenBank/DDBJ whole genome shotgun (WGS) entry which is preliminary data.</text>
</comment>
<name>A0ABU4RZB6_9GAMM</name>
<proteinExistence type="predicted"/>
<gene>
    <name evidence="2" type="ORF">SCD92_06270</name>
</gene>
<feature type="chain" id="PRO_5046196868" evidence="1">
    <location>
        <begin position="22"/>
        <end position="291"/>
    </location>
</feature>
<dbReference type="Gene3D" id="3.40.190.10">
    <property type="entry name" value="Periplasmic binding protein-like II"/>
    <property type="match status" value="2"/>
</dbReference>
<evidence type="ECO:0000313" key="3">
    <source>
        <dbReference type="Proteomes" id="UP001273505"/>
    </source>
</evidence>
<protein>
    <submittedName>
        <fullName evidence="2">Transporter substrate-binding domain-containing protein</fullName>
    </submittedName>
</protein>
<sequence>MLLKSLFLIVFLSTFTLPVAADERAVVRYPQSTGVDPVYHRQTEYFLAMLALAFVKVGQDYVLEPVSVDVITDSRNARNMGRGLYDVSWLHTNPDRESTLRPVRIPLFKGLTGWRLLLIQPKEVEKFRNITDINQLRALRAGSGNDWPDTRILRANGFQVESSGSRDSLVKMLRAGRVDYMPRSVMEVWDEIELGKADGVLLEPTLALHYPSAFFFFVARSNQELAQIIEQGLELAIADGSFDKLFMQYYGESIKLAELDKRQVIAIKNIPMIYNNSIKRKELWFHPDASH</sequence>
<evidence type="ECO:0000313" key="2">
    <source>
        <dbReference type="EMBL" id="MDX6848958.1"/>
    </source>
</evidence>
<keyword evidence="3" id="KW-1185">Reference proteome</keyword>
<dbReference type="SUPFAM" id="SSF53850">
    <property type="entry name" value="Periplasmic binding protein-like II"/>
    <property type="match status" value="1"/>
</dbReference>